<name>A0AAP0DDC5_9ASTR</name>
<protein>
    <submittedName>
        <fullName evidence="2">Uncharacterized protein</fullName>
    </submittedName>
</protein>
<sequence>MANENQPAHSPPPPSSSSFAAELFGDNDSHSSSAGIFSSIFPPPPTLLTRNLNSLQFPGSARKETRQNQVWTATHGTSAENVAKNSASANSSVMNMERRSIFQERVVPSPLSSSLYYGGQEDMYVCSSSGPASQPYSKFKKVDGKDDPHHMHSASRGNWWQGSLYY</sequence>
<dbReference type="PANTHER" id="PTHR33738">
    <property type="entry name" value="EMB|CAB82975.1"/>
    <property type="match status" value="1"/>
</dbReference>
<comment type="caution">
    <text evidence="2">The sequence shown here is derived from an EMBL/GenBank/DDBJ whole genome shotgun (WGS) entry which is preliminary data.</text>
</comment>
<feature type="compositionally biased region" description="Basic and acidic residues" evidence="1">
    <location>
        <begin position="140"/>
        <end position="150"/>
    </location>
</feature>
<feature type="region of interest" description="Disordered" evidence="1">
    <location>
        <begin position="59"/>
        <end position="92"/>
    </location>
</feature>
<evidence type="ECO:0000256" key="1">
    <source>
        <dbReference type="SAM" id="MobiDB-lite"/>
    </source>
</evidence>
<reference evidence="2 3" key="1">
    <citation type="submission" date="2024-04" db="EMBL/GenBank/DDBJ databases">
        <title>The reference genome of an endangered Asteraceae, Deinandra increscens subsp. villosa, native to the Central Coast of California.</title>
        <authorList>
            <person name="Guilliams M."/>
            <person name="Hasenstab-Lehman K."/>
            <person name="Meyer R."/>
            <person name="Mcevoy S."/>
        </authorList>
    </citation>
    <scope>NUCLEOTIDE SEQUENCE [LARGE SCALE GENOMIC DNA]</scope>
    <source>
        <tissue evidence="2">Leaf</tissue>
    </source>
</reference>
<dbReference type="PANTHER" id="PTHR33738:SF8">
    <property type="entry name" value="OS05G0454500 PROTEIN"/>
    <property type="match status" value="1"/>
</dbReference>
<feature type="compositionally biased region" description="Polar residues" evidence="1">
    <location>
        <begin position="67"/>
        <end position="77"/>
    </location>
</feature>
<proteinExistence type="predicted"/>
<dbReference type="EMBL" id="JBCNJP010000014">
    <property type="protein sequence ID" value="KAK9069128.1"/>
    <property type="molecule type" value="Genomic_DNA"/>
</dbReference>
<evidence type="ECO:0000313" key="2">
    <source>
        <dbReference type="EMBL" id="KAK9069128.1"/>
    </source>
</evidence>
<feature type="region of interest" description="Disordered" evidence="1">
    <location>
        <begin position="1"/>
        <end position="37"/>
    </location>
</feature>
<dbReference type="AlphaFoldDB" id="A0AAP0DDC5"/>
<gene>
    <name evidence="2" type="ORF">SSX86_013244</name>
</gene>
<evidence type="ECO:0000313" key="3">
    <source>
        <dbReference type="Proteomes" id="UP001408789"/>
    </source>
</evidence>
<feature type="region of interest" description="Disordered" evidence="1">
    <location>
        <begin position="129"/>
        <end position="154"/>
    </location>
</feature>
<keyword evidence="3" id="KW-1185">Reference proteome</keyword>
<dbReference type="Proteomes" id="UP001408789">
    <property type="component" value="Unassembled WGS sequence"/>
</dbReference>
<accession>A0AAP0DDC5</accession>
<feature type="compositionally biased region" description="Low complexity" evidence="1">
    <location>
        <begin position="78"/>
        <end position="92"/>
    </location>
</feature>
<organism evidence="2 3">
    <name type="scientific">Deinandra increscens subsp. villosa</name>
    <dbReference type="NCBI Taxonomy" id="3103831"/>
    <lineage>
        <taxon>Eukaryota</taxon>
        <taxon>Viridiplantae</taxon>
        <taxon>Streptophyta</taxon>
        <taxon>Embryophyta</taxon>
        <taxon>Tracheophyta</taxon>
        <taxon>Spermatophyta</taxon>
        <taxon>Magnoliopsida</taxon>
        <taxon>eudicotyledons</taxon>
        <taxon>Gunneridae</taxon>
        <taxon>Pentapetalae</taxon>
        <taxon>asterids</taxon>
        <taxon>campanulids</taxon>
        <taxon>Asterales</taxon>
        <taxon>Asteraceae</taxon>
        <taxon>Asteroideae</taxon>
        <taxon>Heliantheae alliance</taxon>
        <taxon>Madieae</taxon>
        <taxon>Madiinae</taxon>
        <taxon>Deinandra</taxon>
    </lineage>
</organism>